<dbReference type="RefSeq" id="WP_167360728.1">
    <property type="nucleotide sequence ID" value="NZ_CBCSKY010000028.1"/>
</dbReference>
<accession>A0A1G8X1E6</accession>
<evidence type="ECO:0000313" key="1">
    <source>
        <dbReference type="EMBL" id="SDJ84469.1"/>
    </source>
</evidence>
<protein>
    <submittedName>
        <fullName evidence="1">Uncharacterized protein</fullName>
    </submittedName>
</protein>
<dbReference type="AlphaFoldDB" id="A0A1G8X1E6"/>
<proteinExistence type="predicted"/>
<dbReference type="EMBL" id="FNDX01000025">
    <property type="protein sequence ID" value="SDJ84469.1"/>
    <property type="molecule type" value="Genomic_DNA"/>
</dbReference>
<sequence length="57" mass="6669">MKKCEYVVKELNRPSGKALRRFHEHVAEIISRNTQAEAKMDIPLPKVQYSTQDRPET</sequence>
<organism evidence="1 2">
    <name type="scientific">Paenibacillus typhae</name>
    <dbReference type="NCBI Taxonomy" id="1174501"/>
    <lineage>
        <taxon>Bacteria</taxon>
        <taxon>Bacillati</taxon>
        <taxon>Bacillota</taxon>
        <taxon>Bacilli</taxon>
        <taxon>Bacillales</taxon>
        <taxon>Paenibacillaceae</taxon>
        <taxon>Paenibacillus</taxon>
    </lineage>
</organism>
<reference evidence="2" key="1">
    <citation type="submission" date="2016-10" db="EMBL/GenBank/DDBJ databases">
        <authorList>
            <person name="Varghese N."/>
            <person name="Submissions S."/>
        </authorList>
    </citation>
    <scope>NUCLEOTIDE SEQUENCE [LARGE SCALE GENOMIC DNA]</scope>
    <source>
        <strain evidence="2">CGMCC 1.11012</strain>
    </source>
</reference>
<dbReference type="Proteomes" id="UP000199050">
    <property type="component" value="Unassembled WGS sequence"/>
</dbReference>
<gene>
    <name evidence="1" type="ORF">SAMN05216192_12562</name>
</gene>
<keyword evidence="2" id="KW-1185">Reference proteome</keyword>
<name>A0A1G8X1E6_9BACL</name>
<evidence type="ECO:0000313" key="2">
    <source>
        <dbReference type="Proteomes" id="UP000199050"/>
    </source>
</evidence>